<sequence length="100" mass="11147">MIWLALYWAVKGYTIGDIIVRVFGENIRFLVSAVLSLAWPMLLADQIIAGGNLLNAFVNNEILAYALFTLIFTVYTLLVGQAGTVKIGFLRFSGYRFATH</sequence>
<dbReference type="STRING" id="1400863.BN873_350094"/>
<keyword evidence="1" id="KW-1133">Transmembrane helix</keyword>
<keyword evidence="3" id="KW-1185">Reference proteome</keyword>
<name>W6MDG8_9GAMM</name>
<proteinExistence type="predicted"/>
<accession>W6MDG8</accession>
<reference evidence="2" key="2">
    <citation type="submission" date="2014-03" db="EMBL/GenBank/DDBJ databases">
        <title>Candidatus Competibacter-lineage genomes retrieved from metagenomes reveal functional metabolic diversity.</title>
        <authorList>
            <person name="McIlroy S.J."/>
            <person name="Albertsen M."/>
            <person name="Andresen E.K."/>
            <person name="Saunders A.M."/>
            <person name="Kristiansen R."/>
            <person name="Stokholm-Bjerregaard M."/>
            <person name="Nielsen K.L."/>
            <person name="Nielsen P.H."/>
        </authorList>
    </citation>
    <scope>NUCLEOTIDE SEQUENCE</scope>
    <source>
        <strain evidence="2">Run_A_D11</strain>
    </source>
</reference>
<evidence type="ECO:0000313" key="2">
    <source>
        <dbReference type="EMBL" id="CDI02838.1"/>
    </source>
</evidence>
<evidence type="ECO:0000313" key="3">
    <source>
        <dbReference type="Proteomes" id="UP000035760"/>
    </source>
</evidence>
<keyword evidence="1" id="KW-0812">Transmembrane</keyword>
<evidence type="ECO:0000256" key="1">
    <source>
        <dbReference type="SAM" id="Phobius"/>
    </source>
</evidence>
<protein>
    <submittedName>
        <fullName evidence="2">Uncharacterized protein</fullName>
    </submittedName>
</protein>
<comment type="caution">
    <text evidence="2">The sequence shown here is derived from an EMBL/GenBank/DDBJ whole genome shotgun (WGS) entry which is preliminary data.</text>
</comment>
<dbReference type="Proteomes" id="UP000035760">
    <property type="component" value="Unassembled WGS sequence"/>
</dbReference>
<feature type="transmembrane region" description="Helical" evidence="1">
    <location>
        <begin position="62"/>
        <end position="83"/>
    </location>
</feature>
<dbReference type="RefSeq" id="WP_048673374.1">
    <property type="nucleotide sequence ID" value="NZ_CBTJ020000042.1"/>
</dbReference>
<dbReference type="EMBL" id="CBTJ020000042">
    <property type="protein sequence ID" value="CDI02838.1"/>
    <property type="molecule type" value="Genomic_DNA"/>
</dbReference>
<organism evidence="2 3">
    <name type="scientific">Candidatus Competibacter denitrificans Run_A_D11</name>
    <dbReference type="NCBI Taxonomy" id="1400863"/>
    <lineage>
        <taxon>Bacteria</taxon>
        <taxon>Pseudomonadati</taxon>
        <taxon>Pseudomonadota</taxon>
        <taxon>Gammaproteobacteria</taxon>
        <taxon>Candidatus Competibacteraceae</taxon>
        <taxon>Candidatus Competibacter</taxon>
    </lineage>
</organism>
<dbReference type="AlphaFoldDB" id="W6MDG8"/>
<reference evidence="2" key="1">
    <citation type="submission" date="2013-07" db="EMBL/GenBank/DDBJ databases">
        <authorList>
            <person name="McIlroy S."/>
        </authorList>
    </citation>
    <scope>NUCLEOTIDE SEQUENCE [LARGE SCALE GENOMIC DNA]</scope>
    <source>
        <strain evidence="2">Run_A_D11</strain>
    </source>
</reference>
<feature type="transmembrane region" description="Helical" evidence="1">
    <location>
        <begin position="29"/>
        <end position="50"/>
    </location>
</feature>
<gene>
    <name evidence="2" type="ORF">BN873_350094</name>
</gene>
<keyword evidence="1" id="KW-0472">Membrane</keyword>